<feature type="chain" id="PRO_5042125476" description="Alpha-amylase" evidence="13">
    <location>
        <begin position="20"/>
        <end position="767"/>
    </location>
</feature>
<dbReference type="PANTHER" id="PTHR10357">
    <property type="entry name" value="ALPHA-AMYLASE FAMILY MEMBER"/>
    <property type="match status" value="1"/>
</dbReference>
<feature type="compositionally biased region" description="Low complexity" evidence="12">
    <location>
        <begin position="478"/>
        <end position="489"/>
    </location>
</feature>
<keyword evidence="9 11" id="KW-0326">Glycosidase</keyword>
<feature type="domain" description="Glycosyl hydrolase family 13 catalytic" evidence="14">
    <location>
        <begin position="32"/>
        <end position="370"/>
    </location>
</feature>
<dbReference type="PROSITE" id="PS00697">
    <property type="entry name" value="DNA_LIGASE_A1"/>
    <property type="match status" value="1"/>
</dbReference>
<keyword evidence="16" id="KW-1185">Reference proteome</keyword>
<dbReference type="InterPro" id="IPR017853">
    <property type="entry name" value="GH"/>
</dbReference>
<dbReference type="SMART" id="SM00642">
    <property type="entry name" value="Aamy"/>
    <property type="match status" value="1"/>
</dbReference>
<reference evidence="15" key="1">
    <citation type="submission" date="2018-03" db="EMBL/GenBank/DDBJ databases">
        <authorList>
            <person name="Guldener U."/>
        </authorList>
    </citation>
    <scope>NUCLEOTIDE SEQUENCE</scope>
</reference>
<evidence type="ECO:0000256" key="6">
    <source>
        <dbReference type="ARBA" id="ARBA00022801"/>
    </source>
</evidence>
<accession>A0AAE8MWS7</accession>
<name>A0AAE8MWS7_9PEZI</name>
<dbReference type="SUPFAM" id="SSF51011">
    <property type="entry name" value="Glycosyl hydrolase domain"/>
    <property type="match status" value="1"/>
</dbReference>
<feature type="compositionally biased region" description="Low complexity" evidence="12">
    <location>
        <begin position="642"/>
        <end position="745"/>
    </location>
</feature>
<dbReference type="EC" id="3.2.1.1" evidence="4 11"/>
<dbReference type="PRINTS" id="PR00110">
    <property type="entry name" value="ALPHAAMYLASE"/>
</dbReference>
<feature type="compositionally biased region" description="Low complexity" evidence="12">
    <location>
        <begin position="551"/>
        <end position="633"/>
    </location>
</feature>
<dbReference type="GO" id="GO:0003909">
    <property type="term" value="F:DNA ligase activity"/>
    <property type="evidence" value="ECO:0007669"/>
    <property type="project" value="InterPro"/>
</dbReference>
<feature type="compositionally biased region" description="Polar residues" evidence="12">
    <location>
        <begin position="522"/>
        <end position="550"/>
    </location>
</feature>
<keyword evidence="13" id="KW-0732">Signal</keyword>
<evidence type="ECO:0000256" key="2">
    <source>
        <dbReference type="ARBA" id="ARBA00001913"/>
    </source>
</evidence>
<feature type="region of interest" description="Disordered" evidence="12">
    <location>
        <begin position="463"/>
        <end position="767"/>
    </location>
</feature>
<dbReference type="FunFam" id="3.20.20.80:FF:000120">
    <property type="entry name" value="Alpha-amylase A"/>
    <property type="match status" value="1"/>
</dbReference>
<evidence type="ECO:0000259" key="14">
    <source>
        <dbReference type="SMART" id="SM00642"/>
    </source>
</evidence>
<dbReference type="SUPFAM" id="SSF51445">
    <property type="entry name" value="(Trans)glycosidases"/>
    <property type="match status" value="1"/>
</dbReference>
<keyword evidence="5" id="KW-0479">Metal-binding</keyword>
<evidence type="ECO:0000313" key="16">
    <source>
        <dbReference type="Proteomes" id="UP001187682"/>
    </source>
</evidence>
<evidence type="ECO:0000256" key="10">
    <source>
        <dbReference type="RuleBase" id="RU003615"/>
    </source>
</evidence>
<evidence type="ECO:0000256" key="12">
    <source>
        <dbReference type="SAM" id="MobiDB-lite"/>
    </source>
</evidence>
<comment type="caution">
    <text evidence="15">The sequence shown here is derived from an EMBL/GenBank/DDBJ whole genome shotgun (WGS) entry which is preliminary data.</text>
</comment>
<evidence type="ECO:0000256" key="1">
    <source>
        <dbReference type="ARBA" id="ARBA00000548"/>
    </source>
</evidence>
<keyword evidence="7" id="KW-0106">Calcium</keyword>
<dbReference type="Proteomes" id="UP001187682">
    <property type="component" value="Unassembled WGS sequence"/>
</dbReference>
<gene>
    <name evidence="15" type="ORF">DNG_04463</name>
</gene>
<dbReference type="GO" id="GO:0004556">
    <property type="term" value="F:alpha-amylase activity"/>
    <property type="evidence" value="ECO:0007669"/>
    <property type="project" value="UniProtKB-UniRule"/>
</dbReference>
<dbReference type="InterPro" id="IPR006046">
    <property type="entry name" value="Alpha_amylase"/>
</dbReference>
<protein>
    <recommendedName>
        <fullName evidence="4 11">Alpha-amylase</fullName>
        <ecNumber evidence="4 11">3.2.1.1</ecNumber>
    </recommendedName>
</protein>
<evidence type="ECO:0000256" key="11">
    <source>
        <dbReference type="RuleBase" id="RU361134"/>
    </source>
</evidence>
<organism evidence="15 16">
    <name type="scientific">Cephalotrichum gorgonifer</name>
    <dbReference type="NCBI Taxonomy" id="2041049"/>
    <lineage>
        <taxon>Eukaryota</taxon>
        <taxon>Fungi</taxon>
        <taxon>Dikarya</taxon>
        <taxon>Ascomycota</taxon>
        <taxon>Pezizomycotina</taxon>
        <taxon>Sordariomycetes</taxon>
        <taxon>Hypocreomycetidae</taxon>
        <taxon>Microascales</taxon>
        <taxon>Microascaceae</taxon>
        <taxon>Cephalotrichum</taxon>
    </lineage>
</organism>
<dbReference type="InterPro" id="IPR013780">
    <property type="entry name" value="Glyco_hydro_b"/>
</dbReference>
<feature type="signal peptide" evidence="13">
    <location>
        <begin position="1"/>
        <end position="19"/>
    </location>
</feature>
<comment type="catalytic activity">
    <reaction evidence="1 11">
        <text>Endohydrolysis of (1-&gt;4)-alpha-D-glucosidic linkages in polysaccharides containing three or more (1-&gt;4)-alpha-linked D-glucose units.</text>
        <dbReference type="EC" id="3.2.1.1"/>
    </reaction>
</comment>
<evidence type="ECO:0000256" key="7">
    <source>
        <dbReference type="ARBA" id="ARBA00022837"/>
    </source>
</evidence>
<dbReference type="GO" id="GO:0005975">
    <property type="term" value="P:carbohydrate metabolic process"/>
    <property type="evidence" value="ECO:0007669"/>
    <property type="project" value="InterPro"/>
</dbReference>
<dbReference type="Gene3D" id="2.60.40.1180">
    <property type="entry name" value="Golgi alpha-mannosidase II"/>
    <property type="match status" value="1"/>
</dbReference>
<feature type="compositionally biased region" description="Basic residues" evidence="12">
    <location>
        <begin position="751"/>
        <end position="767"/>
    </location>
</feature>
<evidence type="ECO:0000256" key="9">
    <source>
        <dbReference type="ARBA" id="ARBA00023295"/>
    </source>
</evidence>
<evidence type="ECO:0000256" key="3">
    <source>
        <dbReference type="ARBA" id="ARBA00008061"/>
    </source>
</evidence>
<proteinExistence type="inferred from homology"/>
<keyword evidence="8 11" id="KW-0119">Carbohydrate metabolism</keyword>
<comment type="similarity">
    <text evidence="3 10">Belongs to the glycosyl hydrolase 13 family.</text>
</comment>
<feature type="compositionally biased region" description="Pro residues" evidence="12">
    <location>
        <begin position="465"/>
        <end position="477"/>
    </location>
</feature>
<dbReference type="InterPro" id="IPR006047">
    <property type="entry name" value="GH13_cat_dom"/>
</dbReference>
<evidence type="ECO:0000256" key="13">
    <source>
        <dbReference type="SAM" id="SignalP"/>
    </source>
</evidence>
<sequence length="767" mass="83764">MKATKALLAALLSAPAVLGAGVDEWRSRNIYFALTDRFAKDGSDTNACGNLGNYCGGTFKGLESKLDYIQGMGFDAIWITPVVQNTPGGYHGYWAKNLYEVNENYGTADDLKSFINAAHDRGIYVMVDVVANHMGAAPFDQLGPAPFNQESSYHSKCEINYNDQNSIEKCWIAGLPDVATEKPEVRQAMKDWIAWIINEYKFDGARIDTVKHVEKDFWSEFSAAAGVYTVGEVWDPNLDYLADYARHMDGLLDYGIYYQMNDFYQQKGSAQNLVAAHDQVGNKFPDPTALATFLDNHDNPRWLSLRNDHTLLKNCLTYVMLSRGIPIVYYGTEQGYAGGHDPANREDLWRSGFNTGSDLYDSISRLSKAKSAAGGLGGNDHVHLWVGDNVYIWGRAGSNLIAVTTNAGAGFGADFCFNSQKPNGSWTDVFSGDGKTYTSDGSGNLCVTVSNGLPAVLVASGLEPEPQPTAEPTPDPTSEPTEEPTSNTEPEPEPTAEPTSEQVSTTESEVTVEPTLEPEPTAQPTNAEVSSSENESTAEPTNEPTSSYEYETTVEPTNEPSSSTEPEPTAEPTSEEVSSSENESTAEPTEEPTSSYEYESTAEPTEEPTSSYEYESSVEPTEEPTSSYEYETTWNSEESTAEPTNESTSSYESEPTAEPTEEPTSSYVYETTWNSEESTAEATSAPTSSSEPEPTEEPTSNASSTGEYESTAEATTESTSGADYEPTSSLEPTSEPTSSSALEPTATKTCGLHRRRRHRRRHRRSRK</sequence>
<evidence type="ECO:0000256" key="5">
    <source>
        <dbReference type="ARBA" id="ARBA00022723"/>
    </source>
</evidence>
<dbReference type="GO" id="GO:0046872">
    <property type="term" value="F:metal ion binding"/>
    <property type="evidence" value="ECO:0007669"/>
    <property type="project" value="UniProtKB-KW"/>
</dbReference>
<evidence type="ECO:0000313" key="15">
    <source>
        <dbReference type="EMBL" id="SPO01790.1"/>
    </source>
</evidence>
<dbReference type="Pfam" id="PF00128">
    <property type="entry name" value="Alpha-amylase"/>
    <property type="match status" value="1"/>
</dbReference>
<comment type="cofactor">
    <cofactor evidence="2">
        <name>Ca(2+)</name>
        <dbReference type="ChEBI" id="CHEBI:29108"/>
    </cofactor>
</comment>
<dbReference type="Gene3D" id="3.20.20.80">
    <property type="entry name" value="Glycosidases"/>
    <property type="match status" value="1"/>
</dbReference>
<evidence type="ECO:0000256" key="4">
    <source>
        <dbReference type="ARBA" id="ARBA00012595"/>
    </source>
</evidence>
<dbReference type="InterPro" id="IPR016059">
    <property type="entry name" value="DNA_ligase_ATP-dep_CS"/>
</dbReference>
<dbReference type="EMBL" id="ONZQ02000005">
    <property type="protein sequence ID" value="SPO01790.1"/>
    <property type="molecule type" value="Genomic_DNA"/>
</dbReference>
<evidence type="ECO:0000256" key="8">
    <source>
        <dbReference type="ARBA" id="ARBA00023277"/>
    </source>
</evidence>
<dbReference type="PANTHER" id="PTHR10357:SF212">
    <property type="entry name" value="ALPHA-AMYLASE"/>
    <property type="match status" value="1"/>
</dbReference>
<feature type="compositionally biased region" description="Low complexity" evidence="12">
    <location>
        <begin position="496"/>
        <end position="520"/>
    </location>
</feature>
<dbReference type="AlphaFoldDB" id="A0AAE8MWS7"/>
<dbReference type="CDD" id="cd11319">
    <property type="entry name" value="AmyAc_euk_AmyA"/>
    <property type="match status" value="1"/>
</dbReference>
<keyword evidence="6 11" id="KW-0378">Hydrolase</keyword>